<protein>
    <submittedName>
        <fullName evidence="8">Response regulator transcription factor</fullName>
    </submittedName>
</protein>
<keyword evidence="1 4" id="KW-0597">Phosphoprotein</keyword>
<dbReference type="InterPro" id="IPR001789">
    <property type="entry name" value="Sig_transdc_resp-reg_receiver"/>
</dbReference>
<dbReference type="SUPFAM" id="SSF52172">
    <property type="entry name" value="CheY-like"/>
    <property type="match status" value="1"/>
</dbReference>
<dbReference type="SUPFAM" id="SSF46894">
    <property type="entry name" value="C-terminal effector domain of the bipartite response regulators"/>
    <property type="match status" value="1"/>
</dbReference>
<evidence type="ECO:0000256" key="4">
    <source>
        <dbReference type="PROSITE-ProRule" id="PRU00169"/>
    </source>
</evidence>
<evidence type="ECO:0000256" key="2">
    <source>
        <dbReference type="ARBA" id="ARBA00023012"/>
    </source>
</evidence>
<evidence type="ECO:0000256" key="1">
    <source>
        <dbReference type="ARBA" id="ARBA00022553"/>
    </source>
</evidence>
<keyword evidence="9" id="KW-1185">Reference proteome</keyword>
<dbReference type="Gene3D" id="3.40.50.2300">
    <property type="match status" value="1"/>
</dbReference>
<dbReference type="InterPro" id="IPR001867">
    <property type="entry name" value="OmpR/PhoB-type_DNA-bd"/>
</dbReference>
<dbReference type="Proteomes" id="UP001200430">
    <property type="component" value="Unassembled WGS sequence"/>
</dbReference>
<sequence>MSLQGKRILLVEDESSIVDVVSQALKRYGFDVMTADNGDDALDMLYPVLPDLVLLDLMLPGMDGWEVCRRIRSSPESRALPIIMMTARRDERDLVQGLELGADDYIRKPFSLVELMARVKSLIRRTQLVQTKPTVSVGDLEIDLEGQIAKFKGEEINLSLTEYRLLRTLAERPGQVVPRERLLSLIWGVYGGDTRTVDVHISRLRKKLAQAGGDSAPTITALRGRGYRIIVEESNEKPEG</sequence>
<feature type="domain" description="Response regulatory" evidence="6">
    <location>
        <begin position="7"/>
        <end position="123"/>
    </location>
</feature>
<reference evidence="8 9" key="1">
    <citation type="submission" date="2022-01" db="EMBL/GenBank/DDBJ databases">
        <title>Dethiosulfovibrio faecalis sp. nov., a novel proteolytic, non-sulfur-reducing bacterium isolated from a marine aquaculture solid waste bioreactor.</title>
        <authorList>
            <person name="Grabowski S."/>
            <person name="Apolinario E."/>
            <person name="Schneider N."/>
            <person name="Marshall C.W."/>
            <person name="Sowers K.R."/>
        </authorList>
    </citation>
    <scope>NUCLEOTIDE SEQUENCE [LARGE SCALE GENOMIC DNA]</scope>
    <source>
        <strain evidence="8 9">DSM 12537</strain>
    </source>
</reference>
<evidence type="ECO:0000259" key="6">
    <source>
        <dbReference type="PROSITE" id="PS50110"/>
    </source>
</evidence>
<dbReference type="Gene3D" id="1.10.10.10">
    <property type="entry name" value="Winged helix-like DNA-binding domain superfamily/Winged helix DNA-binding domain"/>
    <property type="match status" value="1"/>
</dbReference>
<feature type="modified residue" description="4-aspartylphosphate" evidence="4">
    <location>
        <position position="56"/>
    </location>
</feature>
<evidence type="ECO:0000313" key="9">
    <source>
        <dbReference type="Proteomes" id="UP001200430"/>
    </source>
</evidence>
<dbReference type="SMART" id="SM00862">
    <property type="entry name" value="Trans_reg_C"/>
    <property type="match status" value="1"/>
</dbReference>
<evidence type="ECO:0000256" key="3">
    <source>
        <dbReference type="ARBA" id="ARBA00023125"/>
    </source>
</evidence>
<feature type="domain" description="OmpR/PhoB-type" evidence="7">
    <location>
        <begin position="132"/>
        <end position="231"/>
    </location>
</feature>
<dbReference type="PANTHER" id="PTHR48111:SF40">
    <property type="entry name" value="PHOSPHATE REGULON TRANSCRIPTIONAL REGULATORY PROTEIN PHOB"/>
    <property type="match status" value="1"/>
</dbReference>
<dbReference type="EMBL" id="JAKGUD010000012">
    <property type="protein sequence ID" value="MCF4143192.1"/>
    <property type="molecule type" value="Genomic_DNA"/>
</dbReference>
<organism evidence="8 9">
    <name type="scientific">Dethiosulfovibrio marinus</name>
    <dbReference type="NCBI Taxonomy" id="133532"/>
    <lineage>
        <taxon>Bacteria</taxon>
        <taxon>Thermotogati</taxon>
        <taxon>Synergistota</taxon>
        <taxon>Synergistia</taxon>
        <taxon>Synergistales</taxon>
        <taxon>Dethiosulfovibrionaceae</taxon>
        <taxon>Dethiosulfovibrio</taxon>
    </lineage>
</organism>
<accession>A0ABS9ESU8</accession>
<keyword evidence="2" id="KW-0902">Two-component regulatory system</keyword>
<name>A0ABS9ESU8_9BACT</name>
<dbReference type="InterPro" id="IPR036388">
    <property type="entry name" value="WH-like_DNA-bd_sf"/>
</dbReference>
<gene>
    <name evidence="8" type="ORF">L2W38_10255</name>
</gene>
<evidence type="ECO:0000313" key="8">
    <source>
        <dbReference type="EMBL" id="MCF4143192.1"/>
    </source>
</evidence>
<keyword evidence="3 5" id="KW-0238">DNA-binding</keyword>
<dbReference type="PANTHER" id="PTHR48111">
    <property type="entry name" value="REGULATOR OF RPOS"/>
    <property type="match status" value="1"/>
</dbReference>
<comment type="caution">
    <text evidence="8">The sequence shown here is derived from an EMBL/GenBank/DDBJ whole genome shotgun (WGS) entry which is preliminary data.</text>
</comment>
<evidence type="ECO:0000259" key="7">
    <source>
        <dbReference type="PROSITE" id="PS51755"/>
    </source>
</evidence>
<feature type="DNA-binding region" description="OmpR/PhoB-type" evidence="5">
    <location>
        <begin position="132"/>
        <end position="231"/>
    </location>
</feature>
<dbReference type="Pfam" id="PF00486">
    <property type="entry name" value="Trans_reg_C"/>
    <property type="match status" value="1"/>
</dbReference>
<dbReference type="CDD" id="cd00383">
    <property type="entry name" value="trans_reg_C"/>
    <property type="match status" value="1"/>
</dbReference>
<evidence type="ECO:0000256" key="5">
    <source>
        <dbReference type="PROSITE-ProRule" id="PRU01091"/>
    </source>
</evidence>
<dbReference type="PROSITE" id="PS51755">
    <property type="entry name" value="OMPR_PHOB"/>
    <property type="match status" value="1"/>
</dbReference>
<dbReference type="InterPro" id="IPR011006">
    <property type="entry name" value="CheY-like_superfamily"/>
</dbReference>
<dbReference type="PROSITE" id="PS50110">
    <property type="entry name" value="RESPONSE_REGULATORY"/>
    <property type="match status" value="1"/>
</dbReference>
<proteinExistence type="predicted"/>
<dbReference type="InterPro" id="IPR039420">
    <property type="entry name" value="WalR-like"/>
</dbReference>
<dbReference type="Pfam" id="PF00072">
    <property type="entry name" value="Response_reg"/>
    <property type="match status" value="1"/>
</dbReference>
<dbReference type="SMART" id="SM00448">
    <property type="entry name" value="REC"/>
    <property type="match status" value="1"/>
</dbReference>
<dbReference type="RefSeq" id="WP_236099896.1">
    <property type="nucleotide sequence ID" value="NZ_JAKGUD010000012.1"/>
</dbReference>
<dbReference type="InterPro" id="IPR016032">
    <property type="entry name" value="Sig_transdc_resp-reg_C-effctor"/>
</dbReference>